<evidence type="ECO:0000313" key="6">
    <source>
        <dbReference type="Proteomes" id="UP000247555"/>
    </source>
</evidence>
<dbReference type="InterPro" id="IPR050570">
    <property type="entry name" value="Cell_wall_metabolism_enzyme"/>
</dbReference>
<dbReference type="GO" id="GO:0004222">
    <property type="term" value="F:metalloendopeptidase activity"/>
    <property type="evidence" value="ECO:0007669"/>
    <property type="project" value="TreeGrafter"/>
</dbReference>
<feature type="signal peptide" evidence="3">
    <location>
        <begin position="1"/>
        <end position="18"/>
    </location>
</feature>
<dbReference type="SUPFAM" id="SSF51261">
    <property type="entry name" value="Duplicated hybrid motif"/>
    <property type="match status" value="1"/>
</dbReference>
<evidence type="ECO:0000313" key="5">
    <source>
        <dbReference type="EMBL" id="PXX77057.1"/>
    </source>
</evidence>
<feature type="domain" description="M23ase beta-sheet core" evidence="4">
    <location>
        <begin position="377"/>
        <end position="470"/>
    </location>
</feature>
<feature type="compositionally biased region" description="Low complexity" evidence="2">
    <location>
        <begin position="297"/>
        <end position="307"/>
    </location>
</feature>
<dbReference type="Proteomes" id="UP000247555">
    <property type="component" value="Unassembled WGS sequence"/>
</dbReference>
<keyword evidence="1" id="KW-0175">Coiled coil</keyword>
<dbReference type="InterPro" id="IPR011055">
    <property type="entry name" value="Dup_hybrid_motif"/>
</dbReference>
<dbReference type="Gene3D" id="6.10.250.3150">
    <property type="match status" value="1"/>
</dbReference>
<dbReference type="OrthoDB" id="9784703at2"/>
<comment type="caution">
    <text evidence="5">The sequence shown here is derived from an EMBL/GenBank/DDBJ whole genome shotgun (WGS) entry which is preliminary data.</text>
</comment>
<dbReference type="Gene3D" id="2.70.70.10">
    <property type="entry name" value="Glucose Permease (Domain IIA)"/>
    <property type="match status" value="1"/>
</dbReference>
<keyword evidence="6" id="KW-1185">Reference proteome</keyword>
<dbReference type="CDD" id="cd12797">
    <property type="entry name" value="M23_peptidase"/>
    <property type="match status" value="1"/>
</dbReference>
<sequence>MKPSTPLLLILLPALAMAAPPTGDATQAPKQDLKDVRQQINALEKEVKAKEANRAEATDALRASEVAISEANRALASLNEQQSHSEQQLAKVRANIQQAQRDVAVSRKRLGRILNAQYRHGQNDALTVLLNQQDPNQTQRDLAYYRKIAQAQQQVGQQLKTQLAELERLSGQLETEKAKLDDIAASRVEHKQKLVKEKENRQQVVSQLSNQIQQQRQQLGKLQADEQRINALIDKINRELEAQRREAARKAEEARKLAQAKHEQAVREAKAKAEREAKAQREAAEREAKARHARDLAAAQAAAKAGKPAPPPEPAPPPPPPPKAEPKAEPPAKAVDDVADDSSSGRAFASLQGKLRLPVRGEITGRFGAARAEGMTWKGVFIRAGGGQPVRAVADGRVVYADWLRGFGNMLIVDHGGGYMTVYGSGEALMKSTGDKVRAGDTVATTGASGGGSETGLYFEIRHLGRPLNPLSWAQS</sequence>
<evidence type="ECO:0000256" key="1">
    <source>
        <dbReference type="SAM" id="Coils"/>
    </source>
</evidence>
<name>A0A318L5T4_9NEIS</name>
<evidence type="ECO:0000259" key="4">
    <source>
        <dbReference type="Pfam" id="PF01551"/>
    </source>
</evidence>
<keyword evidence="3" id="KW-0732">Signal</keyword>
<proteinExistence type="predicted"/>
<dbReference type="FunFam" id="2.70.70.10:FF:000003">
    <property type="entry name" value="Murein hydrolase activator EnvC"/>
    <property type="match status" value="1"/>
</dbReference>
<feature type="compositionally biased region" description="Basic and acidic residues" evidence="2">
    <location>
        <begin position="251"/>
        <end position="295"/>
    </location>
</feature>
<dbReference type="RefSeq" id="WP_110391535.1">
    <property type="nucleotide sequence ID" value="NZ_QJKI01000019.1"/>
</dbReference>
<dbReference type="EMBL" id="QJKI01000019">
    <property type="protein sequence ID" value="PXX77057.1"/>
    <property type="molecule type" value="Genomic_DNA"/>
</dbReference>
<evidence type="ECO:0000256" key="3">
    <source>
        <dbReference type="SAM" id="SignalP"/>
    </source>
</evidence>
<protein>
    <submittedName>
        <fullName evidence="5">Septal ring factor EnvC (AmiA/AmiB activator)</fullName>
    </submittedName>
</protein>
<reference evidence="5 6" key="1">
    <citation type="submission" date="2018-05" db="EMBL/GenBank/DDBJ databases">
        <title>Genomic Encyclopedia of Type Strains, Phase IV (KMG-IV): sequencing the most valuable type-strain genomes for metagenomic binning, comparative biology and taxonomic classification.</title>
        <authorList>
            <person name="Goeker M."/>
        </authorList>
    </citation>
    <scope>NUCLEOTIDE SEQUENCE [LARGE SCALE GENOMIC DNA]</scope>
    <source>
        <strain evidence="5 6">DSM 29661</strain>
    </source>
</reference>
<feature type="coiled-coil region" evidence="1">
    <location>
        <begin position="33"/>
        <end position="109"/>
    </location>
</feature>
<feature type="chain" id="PRO_5016275928" evidence="3">
    <location>
        <begin position="19"/>
        <end position="476"/>
    </location>
</feature>
<dbReference type="InterPro" id="IPR016047">
    <property type="entry name" value="M23ase_b-sheet_dom"/>
</dbReference>
<dbReference type="Pfam" id="PF01551">
    <property type="entry name" value="Peptidase_M23"/>
    <property type="match status" value="1"/>
</dbReference>
<feature type="compositionally biased region" description="Basic and acidic residues" evidence="2">
    <location>
        <begin position="324"/>
        <end position="336"/>
    </location>
</feature>
<feature type="region of interest" description="Disordered" evidence="2">
    <location>
        <begin position="251"/>
        <end position="345"/>
    </location>
</feature>
<accession>A0A318L5T4</accession>
<organism evidence="5 6">
    <name type="scientific">Rivihabitans pingtungensis</name>
    <dbReference type="NCBI Taxonomy" id="1054498"/>
    <lineage>
        <taxon>Bacteria</taxon>
        <taxon>Pseudomonadati</taxon>
        <taxon>Pseudomonadota</taxon>
        <taxon>Betaproteobacteria</taxon>
        <taxon>Neisseriales</taxon>
        <taxon>Aquaspirillaceae</taxon>
        <taxon>Rivihabitans</taxon>
    </lineage>
</organism>
<feature type="compositionally biased region" description="Pro residues" evidence="2">
    <location>
        <begin position="308"/>
        <end position="323"/>
    </location>
</feature>
<dbReference type="PANTHER" id="PTHR21666">
    <property type="entry name" value="PEPTIDASE-RELATED"/>
    <property type="match status" value="1"/>
</dbReference>
<dbReference type="AlphaFoldDB" id="A0A318L5T4"/>
<evidence type="ECO:0000256" key="2">
    <source>
        <dbReference type="SAM" id="MobiDB-lite"/>
    </source>
</evidence>
<gene>
    <name evidence="5" type="ORF">DFR34_11958</name>
</gene>
<dbReference type="PANTHER" id="PTHR21666:SF270">
    <property type="entry name" value="MUREIN HYDROLASE ACTIVATOR ENVC"/>
    <property type="match status" value="1"/>
</dbReference>